<dbReference type="PANTHER" id="PTHR38795:SF1">
    <property type="entry name" value="DUF6604 DOMAIN-CONTAINING PROTEIN"/>
    <property type="match status" value="1"/>
</dbReference>
<accession>B6QHY9</accession>
<evidence type="ECO:0000256" key="1">
    <source>
        <dbReference type="SAM" id="MobiDB-lite"/>
    </source>
</evidence>
<proteinExistence type="predicted"/>
<evidence type="ECO:0000313" key="4">
    <source>
        <dbReference type="Proteomes" id="UP000001294"/>
    </source>
</evidence>
<organism evidence="3 4">
    <name type="scientific">Talaromyces marneffei (strain ATCC 18224 / CBS 334.59 / QM 7333)</name>
    <name type="common">Penicillium marneffei</name>
    <dbReference type="NCBI Taxonomy" id="441960"/>
    <lineage>
        <taxon>Eukaryota</taxon>
        <taxon>Fungi</taxon>
        <taxon>Dikarya</taxon>
        <taxon>Ascomycota</taxon>
        <taxon>Pezizomycotina</taxon>
        <taxon>Eurotiomycetes</taxon>
        <taxon>Eurotiomycetidae</taxon>
        <taxon>Eurotiales</taxon>
        <taxon>Trichocomaceae</taxon>
        <taxon>Talaromyces</taxon>
        <taxon>Talaromyces sect. Talaromyces</taxon>
    </lineage>
</organism>
<sequence length="147" mass="16300">MATGDGQPMWLSSTYPLYCHTLHYSATTKDLQKLADIVANSALTVPKSILTIAKRAIRLRKAVTSWFLGQGDSTNNKRHAHFITTLEQICETLEWKTNQSSKPDVKQPVPTSKAQGDDGDTERFLNKFAVLTVEEPQNTAQTQPTPA</sequence>
<evidence type="ECO:0000259" key="2">
    <source>
        <dbReference type="Pfam" id="PF20253"/>
    </source>
</evidence>
<evidence type="ECO:0000313" key="3">
    <source>
        <dbReference type="EMBL" id="EEA22984.1"/>
    </source>
</evidence>
<dbReference type="Pfam" id="PF20253">
    <property type="entry name" value="DUF6604"/>
    <property type="match status" value="1"/>
</dbReference>
<dbReference type="VEuPathDB" id="FungiDB:PMAA_095870"/>
<dbReference type="PANTHER" id="PTHR38795">
    <property type="entry name" value="DUF6604 DOMAIN-CONTAINING PROTEIN"/>
    <property type="match status" value="1"/>
</dbReference>
<name>B6QHY9_TALMQ</name>
<feature type="domain" description="DUF6604" evidence="2">
    <location>
        <begin position="26"/>
        <end position="146"/>
    </location>
</feature>
<dbReference type="EMBL" id="DS995902">
    <property type="protein sequence ID" value="EEA22984.1"/>
    <property type="molecule type" value="Genomic_DNA"/>
</dbReference>
<gene>
    <name evidence="3" type="ORF">PMAA_095870</name>
</gene>
<feature type="region of interest" description="Disordered" evidence="1">
    <location>
        <begin position="97"/>
        <end position="121"/>
    </location>
</feature>
<dbReference type="AlphaFoldDB" id="B6QHY9"/>
<dbReference type="HOGENOM" id="CLU_1768736_0_0_1"/>
<dbReference type="STRING" id="441960.B6QHY9"/>
<dbReference type="InterPro" id="IPR046539">
    <property type="entry name" value="DUF6604"/>
</dbReference>
<dbReference type="Proteomes" id="UP000001294">
    <property type="component" value="Unassembled WGS sequence"/>
</dbReference>
<keyword evidence="4" id="KW-1185">Reference proteome</keyword>
<reference evidence="4" key="1">
    <citation type="journal article" date="2015" name="Genome Announc.">
        <title>Genome sequence of the AIDS-associated pathogen Penicillium marneffei (ATCC18224) and its near taxonomic relative Talaromyces stipitatus (ATCC10500).</title>
        <authorList>
            <person name="Nierman W.C."/>
            <person name="Fedorova-Abrams N.D."/>
            <person name="Andrianopoulos A."/>
        </authorList>
    </citation>
    <scope>NUCLEOTIDE SEQUENCE [LARGE SCALE GENOMIC DNA]</scope>
    <source>
        <strain evidence="4">ATCC 18224 / CBS 334.59 / QM 7333</strain>
    </source>
</reference>
<protein>
    <recommendedName>
        <fullName evidence="2">DUF6604 domain-containing protein</fullName>
    </recommendedName>
</protein>
<dbReference type="PhylomeDB" id="B6QHY9"/>